<dbReference type="Pfam" id="PF00254">
    <property type="entry name" value="FKBP_C"/>
    <property type="match status" value="1"/>
</dbReference>
<dbReference type="AlphaFoldDB" id="A0A316ZA38"/>
<dbReference type="GO" id="GO:0005783">
    <property type="term" value="C:endoplasmic reticulum"/>
    <property type="evidence" value="ECO:0007669"/>
    <property type="project" value="TreeGrafter"/>
</dbReference>
<organism evidence="7 8">
    <name type="scientific">Tilletiopsis washingtonensis</name>
    <dbReference type="NCBI Taxonomy" id="58919"/>
    <lineage>
        <taxon>Eukaryota</taxon>
        <taxon>Fungi</taxon>
        <taxon>Dikarya</taxon>
        <taxon>Basidiomycota</taxon>
        <taxon>Ustilaginomycotina</taxon>
        <taxon>Exobasidiomycetes</taxon>
        <taxon>Entylomatales</taxon>
        <taxon>Entylomatales incertae sedis</taxon>
        <taxon>Tilletiopsis</taxon>
    </lineage>
</organism>
<feature type="non-terminal residue" evidence="7">
    <location>
        <position position="132"/>
    </location>
</feature>
<evidence type="ECO:0000256" key="5">
    <source>
        <dbReference type="PROSITE-ProRule" id="PRU00277"/>
    </source>
</evidence>
<evidence type="ECO:0000256" key="4">
    <source>
        <dbReference type="ARBA" id="ARBA00023235"/>
    </source>
</evidence>
<dbReference type="SUPFAM" id="SSF54534">
    <property type="entry name" value="FKBP-like"/>
    <property type="match status" value="1"/>
</dbReference>
<sequence>ALLLAASAAAKTKPTELQVGVKFKPAACELQSAKGDRLSMHYTGTLWEGKKFDSSLDRGTPFDFTIGTGQVIQGWEQGLLGMCEGEKRKLQIPPSLGYGDHGAGGVIPGGATLVFDVELLAISGPRADAARA</sequence>
<dbReference type="PANTHER" id="PTHR45779">
    <property type="entry name" value="PEPTIDYLPROLYL ISOMERASE"/>
    <property type="match status" value="1"/>
</dbReference>
<evidence type="ECO:0000256" key="2">
    <source>
        <dbReference type="ARBA" id="ARBA00013194"/>
    </source>
</evidence>
<protein>
    <recommendedName>
        <fullName evidence="2 5">peptidylprolyl isomerase</fullName>
        <ecNumber evidence="2 5">5.2.1.8</ecNumber>
    </recommendedName>
</protein>
<evidence type="ECO:0000256" key="3">
    <source>
        <dbReference type="ARBA" id="ARBA00023110"/>
    </source>
</evidence>
<comment type="catalytic activity">
    <reaction evidence="1 5">
        <text>[protein]-peptidylproline (omega=180) = [protein]-peptidylproline (omega=0)</text>
        <dbReference type="Rhea" id="RHEA:16237"/>
        <dbReference type="Rhea" id="RHEA-COMP:10747"/>
        <dbReference type="Rhea" id="RHEA-COMP:10748"/>
        <dbReference type="ChEBI" id="CHEBI:83833"/>
        <dbReference type="ChEBI" id="CHEBI:83834"/>
        <dbReference type="EC" id="5.2.1.8"/>
    </reaction>
</comment>
<dbReference type="EMBL" id="KZ819291">
    <property type="protein sequence ID" value="PWN98560.1"/>
    <property type="molecule type" value="Genomic_DNA"/>
</dbReference>
<dbReference type="GO" id="GO:0003755">
    <property type="term" value="F:peptidyl-prolyl cis-trans isomerase activity"/>
    <property type="evidence" value="ECO:0007669"/>
    <property type="project" value="UniProtKB-KW"/>
</dbReference>
<dbReference type="InterPro" id="IPR001179">
    <property type="entry name" value="PPIase_FKBP_dom"/>
</dbReference>
<dbReference type="InterPro" id="IPR046357">
    <property type="entry name" value="PPIase_dom_sf"/>
</dbReference>
<dbReference type="InterPro" id="IPR044609">
    <property type="entry name" value="FKBP2/11"/>
</dbReference>
<evidence type="ECO:0000259" key="6">
    <source>
        <dbReference type="PROSITE" id="PS50059"/>
    </source>
</evidence>
<feature type="non-terminal residue" evidence="7">
    <location>
        <position position="1"/>
    </location>
</feature>
<dbReference type="FunFam" id="3.10.50.40:FF:000006">
    <property type="entry name" value="Peptidyl-prolyl cis-trans isomerase"/>
    <property type="match status" value="1"/>
</dbReference>
<dbReference type="PANTHER" id="PTHR45779:SF7">
    <property type="entry name" value="PEPTIDYLPROLYL ISOMERASE"/>
    <property type="match status" value="1"/>
</dbReference>
<proteinExistence type="predicted"/>
<dbReference type="Proteomes" id="UP000245946">
    <property type="component" value="Unassembled WGS sequence"/>
</dbReference>
<evidence type="ECO:0000256" key="1">
    <source>
        <dbReference type="ARBA" id="ARBA00000971"/>
    </source>
</evidence>
<dbReference type="PROSITE" id="PS50059">
    <property type="entry name" value="FKBP_PPIASE"/>
    <property type="match status" value="1"/>
</dbReference>
<dbReference type="GeneID" id="37267390"/>
<dbReference type="RefSeq" id="XP_025598839.1">
    <property type="nucleotide sequence ID" value="XM_025739844.1"/>
</dbReference>
<keyword evidence="4 5" id="KW-0413">Isomerase</keyword>
<dbReference type="Gene3D" id="3.10.50.40">
    <property type="match status" value="1"/>
</dbReference>
<name>A0A316ZA38_9BASI</name>
<evidence type="ECO:0000313" key="7">
    <source>
        <dbReference type="EMBL" id="PWN98560.1"/>
    </source>
</evidence>
<accession>A0A316ZA38</accession>
<keyword evidence="3 5" id="KW-0697">Rotamase</keyword>
<gene>
    <name evidence="7" type="ORF">FA09DRAFT_283243</name>
</gene>
<reference evidence="7 8" key="1">
    <citation type="journal article" date="2018" name="Mol. Biol. Evol.">
        <title>Broad Genomic Sampling Reveals a Smut Pathogenic Ancestry of the Fungal Clade Ustilaginomycotina.</title>
        <authorList>
            <person name="Kijpornyongpan T."/>
            <person name="Mondo S.J."/>
            <person name="Barry K."/>
            <person name="Sandor L."/>
            <person name="Lee J."/>
            <person name="Lipzen A."/>
            <person name="Pangilinan J."/>
            <person name="LaButti K."/>
            <person name="Hainaut M."/>
            <person name="Henrissat B."/>
            <person name="Grigoriev I.V."/>
            <person name="Spatafora J.W."/>
            <person name="Aime M.C."/>
        </authorList>
    </citation>
    <scope>NUCLEOTIDE SEQUENCE [LARGE SCALE GENOMIC DNA]</scope>
    <source>
        <strain evidence="7 8">MCA 4186</strain>
    </source>
</reference>
<dbReference type="OrthoDB" id="1902587at2759"/>
<dbReference type="EC" id="5.2.1.8" evidence="2 5"/>
<dbReference type="STRING" id="58919.A0A316ZA38"/>
<evidence type="ECO:0000313" key="8">
    <source>
        <dbReference type="Proteomes" id="UP000245946"/>
    </source>
</evidence>
<feature type="domain" description="PPIase FKBP-type" evidence="6">
    <location>
        <begin position="35"/>
        <end position="123"/>
    </location>
</feature>
<keyword evidence="8" id="KW-1185">Reference proteome</keyword>